<feature type="transmembrane region" description="Helical" evidence="2">
    <location>
        <begin position="218"/>
        <end position="239"/>
    </location>
</feature>
<feature type="transmembrane region" description="Helical" evidence="2">
    <location>
        <begin position="265"/>
        <end position="284"/>
    </location>
</feature>
<gene>
    <name evidence="4" type="ORF">SPPG_00459</name>
</gene>
<reference evidence="4 5" key="1">
    <citation type="submission" date="2009-08" db="EMBL/GenBank/DDBJ databases">
        <title>The Genome Sequence of Spizellomyces punctatus strain DAOM BR117.</title>
        <authorList>
            <consortium name="The Broad Institute Genome Sequencing Platform"/>
            <person name="Russ C."/>
            <person name="Cuomo C."/>
            <person name="Shea T."/>
            <person name="Young S.K."/>
            <person name="Zeng Q."/>
            <person name="Koehrsen M."/>
            <person name="Haas B."/>
            <person name="Borodovsky M."/>
            <person name="Guigo R."/>
            <person name="Alvarado L."/>
            <person name="Berlin A."/>
            <person name="Bochicchio J."/>
            <person name="Borenstein D."/>
            <person name="Chapman S."/>
            <person name="Chen Z."/>
            <person name="Engels R."/>
            <person name="Freedman E."/>
            <person name="Gellesch M."/>
            <person name="Goldberg J."/>
            <person name="Griggs A."/>
            <person name="Gujja S."/>
            <person name="Heiman D."/>
            <person name="Hepburn T."/>
            <person name="Howarth C."/>
            <person name="Jen D."/>
            <person name="Larson L."/>
            <person name="Lewis B."/>
            <person name="Mehta T."/>
            <person name="Park D."/>
            <person name="Pearson M."/>
            <person name="Roberts A."/>
            <person name="Saif S."/>
            <person name="Shenoy N."/>
            <person name="Sisk P."/>
            <person name="Stolte C."/>
            <person name="Sykes S."/>
            <person name="Thomson T."/>
            <person name="Walk T."/>
            <person name="White J."/>
            <person name="Yandava C."/>
            <person name="Burger G."/>
            <person name="Gray M.W."/>
            <person name="Holland P.W.H."/>
            <person name="King N."/>
            <person name="Lang F.B.F."/>
            <person name="Roger A.J."/>
            <person name="Ruiz-Trillo I."/>
            <person name="Lander E."/>
            <person name="Nusbaum C."/>
        </authorList>
    </citation>
    <scope>NUCLEOTIDE SEQUENCE [LARGE SCALE GENOMIC DNA]</scope>
    <source>
        <strain evidence="4 5">DAOM BR117</strain>
    </source>
</reference>
<feature type="compositionally biased region" description="Polar residues" evidence="1">
    <location>
        <begin position="485"/>
        <end position="495"/>
    </location>
</feature>
<feature type="region of interest" description="Disordered" evidence="1">
    <location>
        <begin position="465"/>
        <end position="495"/>
    </location>
</feature>
<organism evidence="4 5">
    <name type="scientific">Spizellomyces punctatus (strain DAOM BR117)</name>
    <dbReference type="NCBI Taxonomy" id="645134"/>
    <lineage>
        <taxon>Eukaryota</taxon>
        <taxon>Fungi</taxon>
        <taxon>Fungi incertae sedis</taxon>
        <taxon>Chytridiomycota</taxon>
        <taxon>Chytridiomycota incertae sedis</taxon>
        <taxon>Chytridiomycetes</taxon>
        <taxon>Spizellomycetales</taxon>
        <taxon>Spizellomycetaceae</taxon>
        <taxon>Spizellomyces</taxon>
    </lineage>
</organism>
<dbReference type="Gene3D" id="1.10.167.10">
    <property type="entry name" value="Regulator of G-protein Signalling 4, domain 2"/>
    <property type="match status" value="1"/>
</dbReference>
<feature type="domain" description="RGS" evidence="3">
    <location>
        <begin position="546"/>
        <end position="613"/>
    </location>
</feature>
<dbReference type="SUPFAM" id="SSF48097">
    <property type="entry name" value="Regulator of G-protein signaling, RGS"/>
    <property type="match status" value="1"/>
</dbReference>
<dbReference type="GeneID" id="27684182"/>
<dbReference type="InterPro" id="IPR016137">
    <property type="entry name" value="RGS"/>
</dbReference>
<keyword evidence="5" id="KW-1185">Reference proteome</keyword>
<evidence type="ECO:0000313" key="5">
    <source>
        <dbReference type="Proteomes" id="UP000053201"/>
    </source>
</evidence>
<feature type="transmembrane region" description="Helical" evidence="2">
    <location>
        <begin position="296"/>
        <end position="318"/>
    </location>
</feature>
<dbReference type="PROSITE" id="PS50132">
    <property type="entry name" value="RGS"/>
    <property type="match status" value="1"/>
</dbReference>
<feature type="transmembrane region" description="Helical" evidence="2">
    <location>
        <begin position="330"/>
        <end position="353"/>
    </location>
</feature>
<name>A0A0L0HV57_SPIPD</name>
<dbReference type="InterPro" id="IPR036305">
    <property type="entry name" value="RGS_sf"/>
</dbReference>
<dbReference type="InParanoid" id="A0A0L0HV57"/>
<feature type="transmembrane region" description="Helical" evidence="2">
    <location>
        <begin position="12"/>
        <end position="36"/>
    </location>
</feature>
<evidence type="ECO:0000259" key="3">
    <source>
        <dbReference type="PROSITE" id="PS50132"/>
    </source>
</evidence>
<accession>A0A0L0HV57</accession>
<feature type="transmembrane region" description="Helical" evidence="2">
    <location>
        <begin position="48"/>
        <end position="64"/>
    </location>
</feature>
<dbReference type="AlphaFoldDB" id="A0A0L0HV57"/>
<dbReference type="EMBL" id="KQ257450">
    <property type="protein sequence ID" value="KND04754.1"/>
    <property type="molecule type" value="Genomic_DNA"/>
</dbReference>
<keyword evidence="2" id="KW-0472">Membrane</keyword>
<protein>
    <recommendedName>
        <fullName evidence="3">RGS domain-containing protein</fullName>
    </recommendedName>
</protein>
<keyword evidence="2" id="KW-0812">Transmembrane</keyword>
<proteinExistence type="predicted"/>
<evidence type="ECO:0000313" key="4">
    <source>
        <dbReference type="EMBL" id="KND04754.1"/>
    </source>
</evidence>
<evidence type="ECO:0000256" key="1">
    <source>
        <dbReference type="SAM" id="MobiDB-lite"/>
    </source>
</evidence>
<dbReference type="Proteomes" id="UP000053201">
    <property type="component" value="Unassembled WGS sequence"/>
</dbReference>
<evidence type="ECO:0000256" key="2">
    <source>
        <dbReference type="SAM" id="Phobius"/>
    </source>
</evidence>
<dbReference type="InterPro" id="IPR044926">
    <property type="entry name" value="RGS_subdomain_2"/>
</dbReference>
<dbReference type="OrthoDB" id="2125296at2759"/>
<dbReference type="VEuPathDB" id="FungiDB:SPPG_00459"/>
<sequence>MTAPDDSWSWEVGIGFGVAGTAVVVFHLVTTIWWLFKWRSPAIWNRSPYVTLIQAVLSLMYFVQNFAQSAIPHIPCFITVWGNNFITSLWYMCVICRSLRLKQENEMFARKLEILSRCGPEFSEKTQAQSIWRKMAGLRSSEALRDDQLPKSNSYAESKSATGTQGYAEQPAALDNVPPPPSPLYNDFTLFSVTKENAHRQIEVNWYLRQRAAAIDQWMARNFGLSVAFVFVVTMIIQVTTKTHRIWPTIAWTHTCPMGWEFLPAWTFGVVFFFVVCPILLWKLRATKDPHLVQVDVYLCVVVGLPFSVLGLVWWVFIDPKFPNAFSAGNVFLMMVAITGHVSSIVMPLWKAVMDEKRKRRRKLLMNLEHFIMVLDDPVLSYEFRAFTIADSCVELIIFYQEYQNLQRQARAILLSHIPQSGDGAANMTTDNVLHPLSGFIRRLSNFMQQTPEDVEDAEQAIGMANPASLPPNSTISQPDDAGSRSMSSTSPASLTGSIRLSASIRKHVRSMSNVSRHSPKRRAALDGSAMPASLDDLVAVSPVPKELRPLFVGFFQMFVKHDAPMAVNVSHEVLQSVVGKIERKELVVGMFDRVKDEVVKNLYLNCFPKFLQIERAKGNYLPPDEKMIKYPAA</sequence>
<feature type="transmembrane region" description="Helical" evidence="2">
    <location>
        <begin position="70"/>
        <end position="93"/>
    </location>
</feature>
<keyword evidence="2" id="KW-1133">Transmembrane helix</keyword>
<dbReference type="RefSeq" id="XP_016612793.1">
    <property type="nucleotide sequence ID" value="XM_016748784.1"/>
</dbReference>